<keyword evidence="4" id="KW-0732">Signal</keyword>
<dbReference type="Gene3D" id="2.60.120.1000">
    <property type="match status" value="1"/>
</dbReference>
<reference evidence="10" key="2">
    <citation type="submission" date="2025-09" db="UniProtKB">
        <authorList>
            <consortium name="Ensembl"/>
        </authorList>
    </citation>
    <scope>IDENTIFICATION</scope>
</reference>
<protein>
    <recommendedName>
        <fullName evidence="9">Fibrillar collagen NC1 domain-containing protein</fullName>
    </recommendedName>
</protein>
<dbReference type="InterPro" id="IPR050938">
    <property type="entry name" value="Collagen_Structural_Proteins"/>
</dbReference>
<evidence type="ECO:0000256" key="2">
    <source>
        <dbReference type="ARBA" id="ARBA00022525"/>
    </source>
</evidence>
<dbReference type="Ensembl" id="ENSSOCT00000017438.1">
    <property type="protein sequence ID" value="ENSSOCP00000017000.1"/>
    <property type="gene ID" value="ENSSOCG00000012790.1"/>
</dbReference>
<keyword evidence="5" id="KW-0677">Repeat</keyword>
<dbReference type="GO" id="GO:0005201">
    <property type="term" value="F:extracellular matrix structural constituent"/>
    <property type="evidence" value="ECO:0007669"/>
    <property type="project" value="InterPro"/>
</dbReference>
<evidence type="ECO:0000259" key="9">
    <source>
        <dbReference type="PROSITE" id="PS51461"/>
    </source>
</evidence>
<feature type="domain" description="Fibrillar collagen NC1" evidence="9">
    <location>
        <begin position="224"/>
        <end position="452"/>
    </location>
</feature>
<evidence type="ECO:0000313" key="11">
    <source>
        <dbReference type="Proteomes" id="UP000694551"/>
    </source>
</evidence>
<keyword evidence="11" id="KW-1185">Reference proteome</keyword>
<evidence type="ECO:0000256" key="4">
    <source>
        <dbReference type="ARBA" id="ARBA00022729"/>
    </source>
</evidence>
<reference evidence="10" key="1">
    <citation type="submission" date="2025-08" db="UniProtKB">
        <authorList>
            <consortium name="Ensembl"/>
        </authorList>
    </citation>
    <scope>IDENTIFICATION</scope>
</reference>
<dbReference type="Proteomes" id="UP000694551">
    <property type="component" value="Unplaced"/>
</dbReference>
<dbReference type="Pfam" id="PF01391">
    <property type="entry name" value="Collagen"/>
    <property type="match status" value="1"/>
</dbReference>
<dbReference type="AlphaFoldDB" id="A0A8D0FNX9"/>
<dbReference type="Pfam" id="PF01410">
    <property type="entry name" value="COLFI"/>
    <property type="match status" value="1"/>
</dbReference>
<keyword evidence="3" id="KW-0272">Extracellular matrix</keyword>
<evidence type="ECO:0000313" key="10">
    <source>
        <dbReference type="Ensembl" id="ENSSOCP00000017000.1"/>
    </source>
</evidence>
<feature type="compositionally biased region" description="Low complexity" evidence="8">
    <location>
        <begin position="143"/>
        <end position="152"/>
    </location>
</feature>
<dbReference type="PANTHER" id="PTHR37456:SF6">
    <property type="entry name" value="COLLAGEN ALPHA-1(XXIII) CHAIN-LIKE ISOFORM X2"/>
    <property type="match status" value="1"/>
</dbReference>
<evidence type="ECO:0000256" key="5">
    <source>
        <dbReference type="ARBA" id="ARBA00022737"/>
    </source>
</evidence>
<dbReference type="GO" id="GO:0005576">
    <property type="term" value="C:extracellular region"/>
    <property type="evidence" value="ECO:0007669"/>
    <property type="project" value="UniProtKB-SubCell"/>
</dbReference>
<dbReference type="PROSITE" id="PS51461">
    <property type="entry name" value="NC1_FIB"/>
    <property type="match status" value="1"/>
</dbReference>
<dbReference type="SMART" id="SM00038">
    <property type="entry name" value="COLFI"/>
    <property type="match status" value="1"/>
</dbReference>
<organism evidence="10 11">
    <name type="scientific">Strix occidentalis caurina</name>
    <name type="common">northern spotted owl</name>
    <dbReference type="NCBI Taxonomy" id="311401"/>
    <lineage>
        <taxon>Eukaryota</taxon>
        <taxon>Metazoa</taxon>
        <taxon>Chordata</taxon>
        <taxon>Craniata</taxon>
        <taxon>Vertebrata</taxon>
        <taxon>Euteleostomi</taxon>
        <taxon>Archelosauria</taxon>
        <taxon>Archosauria</taxon>
        <taxon>Dinosauria</taxon>
        <taxon>Saurischia</taxon>
        <taxon>Theropoda</taxon>
        <taxon>Coelurosauria</taxon>
        <taxon>Aves</taxon>
        <taxon>Neognathae</taxon>
        <taxon>Neoaves</taxon>
        <taxon>Telluraves</taxon>
        <taxon>Strigiformes</taxon>
        <taxon>Strigidae</taxon>
        <taxon>Strix</taxon>
    </lineage>
</organism>
<evidence type="ECO:0000256" key="8">
    <source>
        <dbReference type="SAM" id="MobiDB-lite"/>
    </source>
</evidence>
<evidence type="ECO:0000256" key="1">
    <source>
        <dbReference type="ARBA" id="ARBA00004613"/>
    </source>
</evidence>
<evidence type="ECO:0000256" key="7">
    <source>
        <dbReference type="ARBA" id="ARBA00023278"/>
    </source>
</evidence>
<accession>A0A8D0FNX9</accession>
<feature type="compositionally biased region" description="Low complexity" evidence="8">
    <location>
        <begin position="89"/>
        <end position="100"/>
    </location>
</feature>
<sequence length="453" mass="47230">SPGPTGENGPPGPLGKRGPAGSPGPEGRQGEKGAKGEPGAVGAPGKTGPVGPQGLAGKQGPDGLRGLPGSVVSANVPRARGRRGGEGLIGPPGLPGLKGDTGAKGEKGHPGLIGLIGPPGEQGEKGDRGLPGPQGSTGQKGETGIPGATGPIGPAGPPGLPVSAPHKGPGAPPTLCLGAVRVLCPPQGPPGEVIQPLPIQLPKKSKRSIDGSKLAARDYAEGMEEIFGSLNSLKQEIEGLRRPMGTRDNPARTCQDLQLSHPGLPDGEYWIDPNQGCARDSFKVYCNFTAGGETCVFPSKDVQEMAAWEEEEEVPRRWFSQFQEGSRFSYTDAESQALGVVQLTFLRLLSVSARQNFTYRCHRSVGWHSAVSGDHRRALRFLAANEEELSYDTSPYIKAIADGCAARKGPGRTVLEVSTPRLEQLPLLDVRVMDFGEPGQRFGFEVGPVCFLG</sequence>
<evidence type="ECO:0000256" key="3">
    <source>
        <dbReference type="ARBA" id="ARBA00022530"/>
    </source>
</evidence>
<proteinExistence type="predicted"/>
<keyword evidence="7" id="KW-0379">Hydroxylation</keyword>
<feature type="region of interest" description="Disordered" evidence="8">
    <location>
        <begin position="1"/>
        <end position="169"/>
    </location>
</feature>
<keyword evidence="2" id="KW-0964">Secreted</keyword>
<dbReference type="PANTHER" id="PTHR37456">
    <property type="entry name" value="SI:CH211-266K2.1"/>
    <property type="match status" value="1"/>
</dbReference>
<dbReference type="FunFam" id="2.60.120.1000:FF:000002">
    <property type="entry name" value="Collagen XI alpha 1 chain"/>
    <property type="match status" value="1"/>
</dbReference>
<dbReference type="GO" id="GO:0005581">
    <property type="term" value="C:collagen trimer"/>
    <property type="evidence" value="ECO:0007669"/>
    <property type="project" value="UniProtKB-KW"/>
</dbReference>
<name>A0A8D0FNX9_STROC</name>
<dbReference type="InterPro" id="IPR000885">
    <property type="entry name" value="Fib_collagen_C"/>
</dbReference>
<keyword evidence="6" id="KW-0176">Collagen</keyword>
<dbReference type="NCBIfam" id="NF040941">
    <property type="entry name" value="GGGWT_bact"/>
    <property type="match status" value="1"/>
</dbReference>
<dbReference type="InterPro" id="IPR008160">
    <property type="entry name" value="Collagen"/>
</dbReference>
<evidence type="ECO:0000256" key="6">
    <source>
        <dbReference type="ARBA" id="ARBA00023119"/>
    </source>
</evidence>
<comment type="subcellular location">
    <subcellularLocation>
        <location evidence="1">Secreted</location>
    </subcellularLocation>
</comment>
<feature type="compositionally biased region" description="Low complexity" evidence="8">
    <location>
        <begin position="110"/>
        <end position="119"/>
    </location>
</feature>